<feature type="domain" description="Archease" evidence="5">
    <location>
        <begin position="4"/>
        <end position="139"/>
    </location>
</feature>
<evidence type="ECO:0000313" key="6">
    <source>
        <dbReference type="EMBL" id="OHA77789.1"/>
    </source>
</evidence>
<dbReference type="PANTHER" id="PTHR12682">
    <property type="entry name" value="ARCHEASE"/>
    <property type="match status" value="1"/>
</dbReference>
<dbReference type="SUPFAM" id="SSF69819">
    <property type="entry name" value="MTH1598-like"/>
    <property type="match status" value="1"/>
</dbReference>
<name>A0A1G2RZC3_9BACT</name>
<dbReference type="GO" id="GO:0008033">
    <property type="term" value="P:tRNA processing"/>
    <property type="evidence" value="ECO:0007669"/>
    <property type="project" value="UniProtKB-KW"/>
</dbReference>
<accession>A0A1G2RZC3</accession>
<dbReference type="AlphaFoldDB" id="A0A1G2RZC3"/>
<keyword evidence="4" id="KW-0106">Calcium</keyword>
<keyword evidence="2" id="KW-0819">tRNA processing</keyword>
<evidence type="ECO:0000256" key="2">
    <source>
        <dbReference type="ARBA" id="ARBA00022694"/>
    </source>
</evidence>
<dbReference type="GO" id="GO:0046872">
    <property type="term" value="F:metal ion binding"/>
    <property type="evidence" value="ECO:0007669"/>
    <property type="project" value="UniProtKB-KW"/>
</dbReference>
<evidence type="ECO:0000256" key="3">
    <source>
        <dbReference type="ARBA" id="ARBA00022723"/>
    </source>
</evidence>
<evidence type="ECO:0000256" key="4">
    <source>
        <dbReference type="ARBA" id="ARBA00022837"/>
    </source>
</evidence>
<gene>
    <name evidence="6" type="ORF">A3J30_03260</name>
</gene>
<dbReference type="InterPro" id="IPR002804">
    <property type="entry name" value="Archease"/>
</dbReference>
<comment type="similarity">
    <text evidence="1">Belongs to the archease family.</text>
</comment>
<dbReference type="EMBL" id="MHUL01000003">
    <property type="protein sequence ID" value="OHA77789.1"/>
    <property type="molecule type" value="Genomic_DNA"/>
</dbReference>
<protein>
    <recommendedName>
        <fullName evidence="5">Archease domain-containing protein</fullName>
    </recommendedName>
</protein>
<reference evidence="6 7" key="1">
    <citation type="journal article" date="2016" name="Nat. Commun.">
        <title>Thousands of microbial genomes shed light on interconnected biogeochemical processes in an aquifer system.</title>
        <authorList>
            <person name="Anantharaman K."/>
            <person name="Brown C.T."/>
            <person name="Hug L.A."/>
            <person name="Sharon I."/>
            <person name="Castelle C.J."/>
            <person name="Probst A.J."/>
            <person name="Thomas B.C."/>
            <person name="Singh A."/>
            <person name="Wilkins M.J."/>
            <person name="Karaoz U."/>
            <person name="Brodie E.L."/>
            <person name="Williams K.H."/>
            <person name="Hubbard S.S."/>
            <person name="Banfield J.F."/>
        </authorList>
    </citation>
    <scope>NUCLEOTIDE SEQUENCE [LARGE SCALE GENOMIC DNA]</scope>
</reference>
<dbReference type="InterPro" id="IPR023572">
    <property type="entry name" value="Archease_dom"/>
</dbReference>
<dbReference type="InterPro" id="IPR036820">
    <property type="entry name" value="Archease_dom_sf"/>
</dbReference>
<evidence type="ECO:0000313" key="7">
    <source>
        <dbReference type="Proteomes" id="UP000178222"/>
    </source>
</evidence>
<evidence type="ECO:0000256" key="1">
    <source>
        <dbReference type="ARBA" id="ARBA00007963"/>
    </source>
</evidence>
<proteinExistence type="inferred from homology"/>
<evidence type="ECO:0000259" key="5">
    <source>
        <dbReference type="Pfam" id="PF01951"/>
    </source>
</evidence>
<keyword evidence="3" id="KW-0479">Metal-binding</keyword>
<dbReference type="Pfam" id="PF01951">
    <property type="entry name" value="Archease"/>
    <property type="match status" value="1"/>
</dbReference>
<dbReference type="Proteomes" id="UP000178222">
    <property type="component" value="Unassembled WGS sequence"/>
</dbReference>
<sequence>MNRFEILEHTGDVKIRVCGRTQEELFQNAMEGMFHILNPEPNSPAGGKNLKKRTIKIQALDINALLVDFLNEVNYLRQVHGETYGKVYFQQFSDTALEVELEGDEVREFGEDIKAATFHDLDIHQNKKGEWETDIVFDV</sequence>
<comment type="caution">
    <text evidence="6">The sequence shown here is derived from an EMBL/GenBank/DDBJ whole genome shotgun (WGS) entry which is preliminary data.</text>
</comment>
<dbReference type="Gene3D" id="3.55.10.10">
    <property type="entry name" value="Archease domain"/>
    <property type="match status" value="1"/>
</dbReference>
<organism evidence="6 7">
    <name type="scientific">Candidatus Wildermuthbacteria bacterium RIFCSPLOWO2_02_FULL_47_9c</name>
    <dbReference type="NCBI Taxonomy" id="1802466"/>
    <lineage>
        <taxon>Bacteria</taxon>
        <taxon>Candidatus Wildermuthiibacteriota</taxon>
    </lineage>
</organism>
<dbReference type="PANTHER" id="PTHR12682:SF11">
    <property type="entry name" value="PROTEIN ARCHEASE"/>
    <property type="match status" value="1"/>
</dbReference>